<dbReference type="PROSITE" id="PS00411">
    <property type="entry name" value="KINESIN_MOTOR_1"/>
    <property type="match status" value="1"/>
</dbReference>
<dbReference type="InterPro" id="IPR001752">
    <property type="entry name" value="Kinesin_motor_dom"/>
</dbReference>
<reference evidence="9" key="1">
    <citation type="submission" date="2022-07" db="EMBL/GenBank/DDBJ databases">
        <title>Phylogenomic reconstructions and comparative analyses of Kickxellomycotina fungi.</title>
        <authorList>
            <person name="Reynolds N.K."/>
            <person name="Stajich J.E."/>
            <person name="Barry K."/>
            <person name="Grigoriev I.V."/>
            <person name="Crous P."/>
            <person name="Smith M.E."/>
        </authorList>
    </citation>
    <scope>NUCLEOTIDE SEQUENCE</scope>
    <source>
        <strain evidence="9">NBRC 100468</strain>
    </source>
</reference>
<feature type="compositionally biased region" description="Polar residues" evidence="7">
    <location>
        <begin position="758"/>
        <end position="813"/>
    </location>
</feature>
<dbReference type="Proteomes" id="UP001150538">
    <property type="component" value="Unassembled WGS sequence"/>
</dbReference>
<keyword evidence="4 6" id="KW-0505">Motor protein</keyword>
<dbReference type="GO" id="GO:0005874">
    <property type="term" value="C:microtubule"/>
    <property type="evidence" value="ECO:0007669"/>
    <property type="project" value="UniProtKB-KW"/>
</dbReference>
<dbReference type="InterPro" id="IPR019821">
    <property type="entry name" value="Kinesin_motor_CS"/>
</dbReference>
<dbReference type="OrthoDB" id="3176171at2759"/>
<evidence type="ECO:0000256" key="4">
    <source>
        <dbReference type="ARBA" id="ARBA00023175"/>
    </source>
</evidence>
<feature type="compositionally biased region" description="Basic residues" evidence="7">
    <location>
        <begin position="718"/>
        <end position="732"/>
    </location>
</feature>
<dbReference type="GO" id="GO:0005524">
    <property type="term" value="F:ATP binding"/>
    <property type="evidence" value="ECO:0007669"/>
    <property type="project" value="UniProtKB-UniRule"/>
</dbReference>
<comment type="similarity">
    <text evidence="5">Belongs to the TRAFAC class myosin-kinesin ATPase superfamily. Kinesin family. KIN-13 subfamily.</text>
</comment>
<dbReference type="InterPro" id="IPR027640">
    <property type="entry name" value="Kinesin-like_fam"/>
</dbReference>
<evidence type="ECO:0000259" key="8">
    <source>
        <dbReference type="PROSITE" id="PS50067"/>
    </source>
</evidence>
<feature type="compositionally biased region" description="Low complexity" evidence="7">
    <location>
        <begin position="269"/>
        <end position="287"/>
    </location>
</feature>
<feature type="region of interest" description="Disordered" evidence="7">
    <location>
        <begin position="1001"/>
        <end position="1022"/>
    </location>
</feature>
<keyword evidence="2 6" id="KW-0547">Nucleotide-binding</keyword>
<keyword evidence="10" id="KW-1185">Reference proteome</keyword>
<dbReference type="Gene3D" id="3.40.850.10">
    <property type="entry name" value="Kinesin motor domain"/>
    <property type="match status" value="1"/>
</dbReference>
<feature type="region of interest" description="Disordered" evidence="7">
    <location>
        <begin position="1"/>
        <end position="173"/>
    </location>
</feature>
<evidence type="ECO:0000256" key="2">
    <source>
        <dbReference type="ARBA" id="ARBA00022741"/>
    </source>
</evidence>
<keyword evidence="3 6" id="KW-0067">ATP-binding</keyword>
<organism evidence="9 10">
    <name type="scientific">Mycoemilia scoparia</name>
    <dbReference type="NCBI Taxonomy" id="417184"/>
    <lineage>
        <taxon>Eukaryota</taxon>
        <taxon>Fungi</taxon>
        <taxon>Fungi incertae sedis</taxon>
        <taxon>Zoopagomycota</taxon>
        <taxon>Kickxellomycotina</taxon>
        <taxon>Kickxellomycetes</taxon>
        <taxon>Kickxellales</taxon>
        <taxon>Kickxellaceae</taxon>
        <taxon>Mycoemilia</taxon>
    </lineage>
</organism>
<protein>
    <recommendedName>
        <fullName evidence="8">Kinesin motor domain-containing protein</fullName>
    </recommendedName>
</protein>
<proteinExistence type="inferred from homology"/>
<evidence type="ECO:0000256" key="6">
    <source>
        <dbReference type="PROSITE-ProRule" id="PRU00283"/>
    </source>
</evidence>
<evidence type="ECO:0000256" key="1">
    <source>
        <dbReference type="ARBA" id="ARBA00022701"/>
    </source>
</evidence>
<dbReference type="PANTHER" id="PTHR47971">
    <property type="entry name" value="KINESIN-RELATED PROTEIN 6"/>
    <property type="match status" value="1"/>
</dbReference>
<feature type="binding site" evidence="6">
    <location>
        <begin position="382"/>
        <end position="389"/>
    </location>
    <ligand>
        <name>ATP</name>
        <dbReference type="ChEBI" id="CHEBI:30616"/>
    </ligand>
</feature>
<feature type="compositionally biased region" description="Polar residues" evidence="7">
    <location>
        <begin position="245"/>
        <end position="258"/>
    </location>
</feature>
<dbReference type="Pfam" id="PF00225">
    <property type="entry name" value="Kinesin"/>
    <property type="match status" value="1"/>
</dbReference>
<dbReference type="GO" id="GO:0008017">
    <property type="term" value="F:microtubule binding"/>
    <property type="evidence" value="ECO:0007669"/>
    <property type="project" value="InterPro"/>
</dbReference>
<dbReference type="GO" id="GO:0003777">
    <property type="term" value="F:microtubule motor activity"/>
    <property type="evidence" value="ECO:0007669"/>
    <property type="project" value="InterPro"/>
</dbReference>
<dbReference type="InterPro" id="IPR036961">
    <property type="entry name" value="Kinesin_motor_dom_sf"/>
</dbReference>
<feature type="compositionally biased region" description="Polar residues" evidence="7">
    <location>
        <begin position="25"/>
        <end position="36"/>
    </location>
</feature>
<dbReference type="PANTHER" id="PTHR47971:SF20">
    <property type="entry name" value="KINESIN-LIKE PROTEIN KIF24"/>
    <property type="match status" value="1"/>
</dbReference>
<evidence type="ECO:0000256" key="7">
    <source>
        <dbReference type="SAM" id="MobiDB-lite"/>
    </source>
</evidence>
<evidence type="ECO:0000313" key="10">
    <source>
        <dbReference type="Proteomes" id="UP001150538"/>
    </source>
</evidence>
<dbReference type="SMART" id="SM00129">
    <property type="entry name" value="KISc"/>
    <property type="match status" value="1"/>
</dbReference>
<evidence type="ECO:0000256" key="3">
    <source>
        <dbReference type="ARBA" id="ARBA00022840"/>
    </source>
</evidence>
<feature type="compositionally biased region" description="Basic and acidic residues" evidence="7">
    <location>
        <begin position="868"/>
        <end position="884"/>
    </location>
</feature>
<dbReference type="GO" id="GO:0007018">
    <property type="term" value="P:microtubule-based movement"/>
    <property type="evidence" value="ECO:0007669"/>
    <property type="project" value="InterPro"/>
</dbReference>
<dbReference type="GO" id="GO:0007019">
    <property type="term" value="P:microtubule depolymerization"/>
    <property type="evidence" value="ECO:0007669"/>
    <property type="project" value="TreeGrafter"/>
</dbReference>
<sequence>MSVPTTSIPTSGIAQSASRLIPPNGKNTISAGNSSGLVRPKTSGVSSSREFNDNHGRSILPNSQAYSPPYQGNGGGGTIAQQSTMSGRRRIGMPSFGSSSTTTSTAAEVNGGIPATSSGGNPSIPAVRRIQRTSTMSSRRSSSIPNANSSGSNISRLSPPVSSSSGGTLARRGGAGAAISNISASRATELLQRSGKYDNCGDGNGYSDDEDLERVVRQGTSSGSGLVNAYGVGTRAGNVRKSTRGGRQSLASSATLSKMSGGGISSKYSQQSRSPVNNSRSVSSPPSDLNDRIRVCVRKRPLSKSEVERGEKDITAINGRRGIIVNEPKLKVDMTKYIEEHHYNFNEVFSEGVSNQNVYKRTAAPLVDYFFSGGKATCFAYGQTGSGKTYTMLDTENGLYIQAAKDIFEYLARDDYAHLRIYVTFYEIYLTSLFDLLNNRKKLFAREDGNQNVVIQGIREVLVDNVEDLMAVFEYGNNARSVGSTGANADSSRSHAILQILLKDSTQRRPTVHGKLSFIDLAGNERGADRGDNSSKQTRMEGAEINKSLLALKECIRALDLGKKHQPFRQSKLTQVLKDSFIGNSRACMIATVSPNISNCEHTLNTLRYADRVKAMKGSSGGAGAIPADGGSPGYAADAIAEEEEFPQEAYEDAEAYYEDEEVAYEQEVSHTESAYPAPDEPTSLHGSEIDELDYTDSNDEQRQHYMRGQYTDVSSHNTHKQLRQQLPHRRVVNSNPSPTSILDEQPNFLVNPEESEGSNIDSHSPSQASYGTGDSFSEDYSSNPRAGGNQRITRSMAHSGQQKRLNSKTDVTGASGYGGSRPPPYPSSTVNTPPIRPADRYGNTKTAGHAHSRTSSVARSQVASPTDYKDECASKSSRYDGNHKRQSSKQSFRQGTGSSAASSPHLDGSSASSPNAPGASTYQDQHHQKPSASSSTKPEEETSANDLVFDLSAMDAFVKLHRAEIRATTESCKEETRLISNYTSMNPTQLLSQAMTSLSLQNSNNPNANNNNNASGSSSLLDRYKVDPETGKVERMADNLVFDNAEAAKLHEAMEYLEKLDEVLAKKQEVVHQLRCKIRGIIWGDEEPGATM</sequence>
<name>A0A9W7ZV33_9FUNG</name>
<comment type="caution">
    <text evidence="9">The sequence shown here is derived from an EMBL/GenBank/DDBJ whole genome shotgun (WGS) entry which is preliminary data.</text>
</comment>
<feature type="compositionally biased region" description="Polar residues" evidence="7">
    <location>
        <begin position="1"/>
        <end position="18"/>
    </location>
</feature>
<evidence type="ECO:0000256" key="5">
    <source>
        <dbReference type="ARBA" id="ARBA00061030"/>
    </source>
</evidence>
<dbReference type="AlphaFoldDB" id="A0A9W7ZV33"/>
<dbReference type="PROSITE" id="PS50067">
    <property type="entry name" value="KINESIN_MOTOR_2"/>
    <property type="match status" value="1"/>
</dbReference>
<dbReference type="PRINTS" id="PR00380">
    <property type="entry name" value="KINESINHEAVY"/>
</dbReference>
<feature type="domain" description="Kinesin motor" evidence="8">
    <location>
        <begin position="292"/>
        <end position="616"/>
    </location>
</feature>
<evidence type="ECO:0000313" key="9">
    <source>
        <dbReference type="EMBL" id="KAJ1913623.1"/>
    </source>
</evidence>
<accession>A0A9W7ZV33</accession>
<feature type="compositionally biased region" description="Polar residues" evidence="7">
    <location>
        <begin position="854"/>
        <end position="865"/>
    </location>
</feature>
<feature type="compositionally biased region" description="Low complexity" evidence="7">
    <location>
        <begin position="909"/>
        <end position="921"/>
    </location>
</feature>
<gene>
    <name evidence="9" type="ORF">H4219_005132</name>
</gene>
<dbReference type="FunFam" id="3.40.850.10:FF:000012">
    <property type="entry name" value="Kinesin-like protein"/>
    <property type="match status" value="1"/>
</dbReference>
<dbReference type="CDD" id="cd01367">
    <property type="entry name" value="KISc_KIF2_like"/>
    <property type="match status" value="1"/>
</dbReference>
<feature type="region of interest" description="Disordered" evidence="7">
    <location>
        <begin position="665"/>
        <end position="688"/>
    </location>
</feature>
<dbReference type="InterPro" id="IPR027417">
    <property type="entry name" value="P-loop_NTPase"/>
</dbReference>
<keyword evidence="1" id="KW-0493">Microtubule</keyword>
<feature type="compositionally biased region" description="Polar residues" evidence="7">
    <location>
        <begin position="889"/>
        <end position="903"/>
    </location>
</feature>
<feature type="region of interest" description="Disordered" evidence="7">
    <location>
        <begin position="711"/>
        <end position="944"/>
    </location>
</feature>
<feature type="compositionally biased region" description="Low complexity" evidence="7">
    <location>
        <begin position="132"/>
        <end position="173"/>
    </location>
</feature>
<feature type="compositionally biased region" description="Polar residues" evidence="7">
    <location>
        <begin position="733"/>
        <end position="743"/>
    </location>
</feature>
<dbReference type="EMBL" id="JANBPU010000250">
    <property type="protein sequence ID" value="KAJ1913623.1"/>
    <property type="molecule type" value="Genomic_DNA"/>
</dbReference>
<dbReference type="SUPFAM" id="SSF52540">
    <property type="entry name" value="P-loop containing nucleoside triphosphate hydrolases"/>
    <property type="match status" value="1"/>
</dbReference>
<feature type="region of interest" description="Disordered" evidence="7">
    <location>
        <begin position="236"/>
        <end position="292"/>
    </location>
</feature>